<organism evidence="2 3">
    <name type="scientific">Deinococcus radiotolerans</name>
    <dbReference type="NCBI Taxonomy" id="1309407"/>
    <lineage>
        <taxon>Bacteria</taxon>
        <taxon>Thermotogati</taxon>
        <taxon>Deinococcota</taxon>
        <taxon>Deinococci</taxon>
        <taxon>Deinococcales</taxon>
        <taxon>Deinococcaceae</taxon>
        <taxon>Deinococcus</taxon>
    </lineage>
</organism>
<name>A0ABQ2FHM4_9DEIO</name>
<proteinExistence type="predicted"/>
<sequence>MDKYKVKRYFADAETGKTYKKGDTFSGSPERVRELQSSGLLNRTAEAESAPKATTGKK</sequence>
<gene>
    <name evidence="2" type="ORF">GCM10010844_07380</name>
</gene>
<dbReference type="RefSeq" id="WP_189067581.1">
    <property type="nucleotide sequence ID" value="NZ_BMPE01000001.1"/>
</dbReference>
<comment type="caution">
    <text evidence="2">The sequence shown here is derived from an EMBL/GenBank/DDBJ whole genome shotgun (WGS) entry which is preliminary data.</text>
</comment>
<reference evidence="3" key="1">
    <citation type="journal article" date="2019" name="Int. J. Syst. Evol. Microbiol.">
        <title>The Global Catalogue of Microorganisms (GCM) 10K type strain sequencing project: providing services to taxonomists for standard genome sequencing and annotation.</title>
        <authorList>
            <consortium name="The Broad Institute Genomics Platform"/>
            <consortium name="The Broad Institute Genome Sequencing Center for Infectious Disease"/>
            <person name="Wu L."/>
            <person name="Ma J."/>
        </authorList>
    </citation>
    <scope>NUCLEOTIDE SEQUENCE [LARGE SCALE GENOMIC DNA]</scope>
    <source>
        <strain evidence="3">JCM 19173</strain>
    </source>
</reference>
<dbReference type="Proteomes" id="UP000604341">
    <property type="component" value="Unassembled WGS sequence"/>
</dbReference>
<dbReference type="EMBL" id="BMPE01000001">
    <property type="protein sequence ID" value="GGK91395.1"/>
    <property type="molecule type" value="Genomic_DNA"/>
</dbReference>
<feature type="region of interest" description="Disordered" evidence="1">
    <location>
        <begin position="20"/>
        <end position="58"/>
    </location>
</feature>
<keyword evidence="3" id="KW-1185">Reference proteome</keyword>
<evidence type="ECO:0000313" key="3">
    <source>
        <dbReference type="Proteomes" id="UP000604341"/>
    </source>
</evidence>
<protein>
    <submittedName>
        <fullName evidence="2">Uncharacterized protein</fullName>
    </submittedName>
</protein>
<evidence type="ECO:0000256" key="1">
    <source>
        <dbReference type="SAM" id="MobiDB-lite"/>
    </source>
</evidence>
<evidence type="ECO:0000313" key="2">
    <source>
        <dbReference type="EMBL" id="GGK91395.1"/>
    </source>
</evidence>
<accession>A0ABQ2FHM4</accession>